<evidence type="ECO:0000256" key="3">
    <source>
        <dbReference type="SAM" id="MobiDB-lite"/>
    </source>
</evidence>
<dbReference type="Gene3D" id="6.10.150.10">
    <property type="match status" value="1"/>
</dbReference>
<keyword evidence="1" id="KW-0677">Repeat</keyword>
<dbReference type="Proteomes" id="UP001565368">
    <property type="component" value="Unassembled WGS sequence"/>
</dbReference>
<protein>
    <submittedName>
        <fullName evidence="4">Uncharacterized protein</fullName>
    </submittedName>
</protein>
<evidence type="ECO:0000256" key="1">
    <source>
        <dbReference type="ARBA" id="ARBA00022737"/>
    </source>
</evidence>
<reference evidence="4 5" key="1">
    <citation type="submission" date="2023-08" db="EMBL/GenBank/DDBJ databases">
        <title>Annotated Genome Sequence of Vanrija albida AlHP1.</title>
        <authorList>
            <person name="Herzog R."/>
        </authorList>
    </citation>
    <scope>NUCLEOTIDE SEQUENCE [LARGE SCALE GENOMIC DNA]</scope>
    <source>
        <strain evidence="4 5">AlHP1</strain>
    </source>
</reference>
<evidence type="ECO:0000313" key="4">
    <source>
        <dbReference type="EMBL" id="KAL1406776.1"/>
    </source>
</evidence>
<dbReference type="InterPro" id="IPR004018">
    <property type="entry name" value="RPEL_repeat"/>
</dbReference>
<dbReference type="Pfam" id="PF02755">
    <property type="entry name" value="RPEL"/>
    <property type="match status" value="1"/>
</dbReference>
<dbReference type="EMBL" id="JBBXJM010000005">
    <property type="protein sequence ID" value="KAL1406776.1"/>
    <property type="molecule type" value="Genomic_DNA"/>
</dbReference>
<sequence length="108" mass="11547">MSNPAPIPINTNVGNNTVAGVDEAHDLSPTSAMDRSKMDKLFGNRPTPQELKDQGILKGEPNDALAAKKAALERSMNADRLDKDLASRPSPEDLIKKGILNADENPTA</sequence>
<feature type="region of interest" description="Disordered" evidence="3">
    <location>
        <begin position="27"/>
        <end position="55"/>
    </location>
</feature>
<dbReference type="PROSITE" id="PS51073">
    <property type="entry name" value="RPEL"/>
    <property type="match status" value="1"/>
</dbReference>
<dbReference type="RefSeq" id="XP_069206720.1">
    <property type="nucleotide sequence ID" value="XM_069354649.1"/>
</dbReference>
<evidence type="ECO:0000256" key="2">
    <source>
        <dbReference type="PROSITE-ProRule" id="PRU00401"/>
    </source>
</evidence>
<feature type="repeat" description="RPEL" evidence="2">
    <location>
        <begin position="79"/>
        <end position="104"/>
    </location>
</feature>
<feature type="compositionally biased region" description="Basic and acidic residues" evidence="3">
    <location>
        <begin position="78"/>
        <end position="96"/>
    </location>
</feature>
<dbReference type="SMART" id="SM00707">
    <property type="entry name" value="RPEL"/>
    <property type="match status" value="2"/>
</dbReference>
<name>A0ABR3PWF3_9TREE</name>
<dbReference type="GeneID" id="95987224"/>
<organism evidence="4 5">
    <name type="scientific">Vanrija albida</name>
    <dbReference type="NCBI Taxonomy" id="181172"/>
    <lineage>
        <taxon>Eukaryota</taxon>
        <taxon>Fungi</taxon>
        <taxon>Dikarya</taxon>
        <taxon>Basidiomycota</taxon>
        <taxon>Agaricomycotina</taxon>
        <taxon>Tremellomycetes</taxon>
        <taxon>Trichosporonales</taxon>
        <taxon>Trichosporonaceae</taxon>
        <taxon>Vanrija</taxon>
    </lineage>
</organism>
<accession>A0ABR3PWF3</accession>
<keyword evidence="5" id="KW-1185">Reference proteome</keyword>
<comment type="caution">
    <text evidence="4">The sequence shown here is derived from an EMBL/GenBank/DDBJ whole genome shotgun (WGS) entry which is preliminary data.</text>
</comment>
<evidence type="ECO:0000313" key="5">
    <source>
        <dbReference type="Proteomes" id="UP001565368"/>
    </source>
</evidence>
<feature type="region of interest" description="Disordered" evidence="3">
    <location>
        <begin position="78"/>
        <end position="108"/>
    </location>
</feature>
<proteinExistence type="predicted"/>
<gene>
    <name evidence="4" type="ORF">Q8F55_006181</name>
</gene>